<feature type="domain" description="DUF7223" evidence="4">
    <location>
        <begin position="220"/>
        <end position="463"/>
    </location>
</feature>
<organism evidence="5 6">
    <name type="scientific">Endocarpon pusillum (strain Z07020 / HMAS-L-300199)</name>
    <name type="common">Lichen-forming fungus</name>
    <dbReference type="NCBI Taxonomy" id="1263415"/>
    <lineage>
        <taxon>Eukaryota</taxon>
        <taxon>Fungi</taxon>
        <taxon>Dikarya</taxon>
        <taxon>Ascomycota</taxon>
        <taxon>Pezizomycotina</taxon>
        <taxon>Eurotiomycetes</taxon>
        <taxon>Chaetothyriomycetidae</taxon>
        <taxon>Verrucariales</taxon>
        <taxon>Verrucariaceae</taxon>
        <taxon>Endocarpon</taxon>
    </lineage>
</organism>
<keyword evidence="2" id="KW-0732">Signal</keyword>
<name>U1G5B1_ENDPU</name>
<dbReference type="InterPro" id="IPR055647">
    <property type="entry name" value="DUF7223"/>
</dbReference>
<protein>
    <submittedName>
        <fullName evidence="5">Uncharacterized protein</fullName>
    </submittedName>
</protein>
<evidence type="ECO:0000313" key="6">
    <source>
        <dbReference type="Proteomes" id="UP000019373"/>
    </source>
</evidence>
<dbReference type="InterPro" id="IPR054293">
    <property type="entry name" value="DUF7029"/>
</dbReference>
<feature type="compositionally biased region" description="Polar residues" evidence="1">
    <location>
        <begin position="529"/>
        <end position="540"/>
    </location>
</feature>
<feature type="domain" description="DUF7029" evidence="3">
    <location>
        <begin position="78"/>
        <end position="181"/>
    </location>
</feature>
<evidence type="ECO:0000259" key="3">
    <source>
        <dbReference type="Pfam" id="PF22974"/>
    </source>
</evidence>
<sequence length="671" mass="71258">MHSFRFFTLVVTTLLTIPSLCQALELQEIRPRGSRVRGSNRIDKRDMSVLELKSTETFLWGAQDGSDATLGNLTVFMPGDNENILSMEKFDGMLTSAECNAQGMTLGFEDDSSFAYAQRVWDWVNGAENHTFLMVAGKGDCGNNTYRIPYLVHSIEYDEERNIARLNATQGEWKDLAHSYELRVGSVPMSSDLGLTRRDWTQDASMDMSADLQFKSKLKTGPVSGDLVCYSCYTAGKMKFEFVIKTKFQIPVGLKFRLNPQGVKASAALSLNVASDFNSKAEAFKESIGKIPLAGISIPGGILTVGPVLDIQLGGEVTGFEGSVSIKTGATATLPETAVLQADLLDPSNNEFSSWTPAIKTDDFTMQAKVSASIKLFLEPALKLQAEALGQGIETGIGLKMPYVEAKAEAIVSQGGGACEKGDQYEGALKLQPAWGFEIKFQAGKIGGKQPVDVTLGSASMPIGKPLCFPWDIEKAGSPSSPSGPSSLPAPSTSPSTIDPKPTPSGGSPGGNSCTVKTTGKTGTCTTTAQCKSSGGNSTPGYCPNDPSDVQEPPKPGPSNSSNTCTVAATGLTGECISTSSCSSFGGKSTAGLCPGAADIQVRVDRTTSRKVVESERRADSASPQGLARARRHPDSAKVEIIFNVVLDDRRHFTSEDTARSPGRLNSLLVG</sequence>
<proteinExistence type="predicted"/>
<reference evidence="6" key="1">
    <citation type="journal article" date="2014" name="BMC Genomics">
        <title>Genome characteristics reveal the impact of lichenization on lichen-forming fungus Endocarpon pusillum Hedwig (Verrucariales, Ascomycota).</title>
        <authorList>
            <person name="Wang Y.-Y."/>
            <person name="Liu B."/>
            <person name="Zhang X.-Y."/>
            <person name="Zhou Q.-M."/>
            <person name="Zhang T."/>
            <person name="Li H."/>
            <person name="Yu Y.-F."/>
            <person name="Zhang X.-L."/>
            <person name="Hao X.-Y."/>
            <person name="Wang M."/>
            <person name="Wang L."/>
            <person name="Wei J.-C."/>
        </authorList>
    </citation>
    <scope>NUCLEOTIDE SEQUENCE [LARGE SCALE GENOMIC DNA]</scope>
    <source>
        <strain evidence="6">Z07020 / HMAS-L-300199</strain>
    </source>
</reference>
<dbReference type="RefSeq" id="XP_007801754.1">
    <property type="nucleotide sequence ID" value="XM_007803563.1"/>
</dbReference>
<accession>U1G5B1</accession>
<feature type="compositionally biased region" description="Low complexity" evidence="1">
    <location>
        <begin position="511"/>
        <end position="528"/>
    </location>
</feature>
<dbReference type="OrthoDB" id="160645at2759"/>
<feature type="compositionally biased region" description="Low complexity" evidence="1">
    <location>
        <begin position="476"/>
        <end position="497"/>
    </location>
</feature>
<feature type="region of interest" description="Disordered" evidence="1">
    <location>
        <begin position="608"/>
        <end position="634"/>
    </location>
</feature>
<keyword evidence="6" id="KW-1185">Reference proteome</keyword>
<dbReference type="HOGENOM" id="CLU_030295_1_0_1"/>
<evidence type="ECO:0000259" key="4">
    <source>
        <dbReference type="Pfam" id="PF23865"/>
    </source>
</evidence>
<gene>
    <name evidence="5" type="ORF">EPUS_02803</name>
</gene>
<dbReference type="AlphaFoldDB" id="U1G5B1"/>
<dbReference type="eggNOG" id="ENOG502SNFF">
    <property type="taxonomic scope" value="Eukaryota"/>
</dbReference>
<dbReference type="Proteomes" id="UP000019373">
    <property type="component" value="Unassembled WGS sequence"/>
</dbReference>
<evidence type="ECO:0000313" key="5">
    <source>
        <dbReference type="EMBL" id="ERF72522.1"/>
    </source>
</evidence>
<dbReference type="Pfam" id="PF22974">
    <property type="entry name" value="DUF7029"/>
    <property type="match status" value="1"/>
</dbReference>
<feature type="chain" id="PRO_5004612161" evidence="2">
    <location>
        <begin position="24"/>
        <end position="671"/>
    </location>
</feature>
<dbReference type="GeneID" id="19237853"/>
<evidence type="ECO:0000256" key="2">
    <source>
        <dbReference type="SAM" id="SignalP"/>
    </source>
</evidence>
<dbReference type="Pfam" id="PF23865">
    <property type="entry name" value="DUF7223"/>
    <property type="match status" value="1"/>
</dbReference>
<feature type="region of interest" description="Disordered" evidence="1">
    <location>
        <begin position="472"/>
        <end position="562"/>
    </location>
</feature>
<feature type="compositionally biased region" description="Basic and acidic residues" evidence="1">
    <location>
        <begin position="608"/>
        <end position="620"/>
    </location>
</feature>
<evidence type="ECO:0000256" key="1">
    <source>
        <dbReference type="SAM" id="MobiDB-lite"/>
    </source>
</evidence>
<dbReference type="EMBL" id="KE721082">
    <property type="protein sequence ID" value="ERF72522.1"/>
    <property type="molecule type" value="Genomic_DNA"/>
</dbReference>
<feature type="signal peptide" evidence="2">
    <location>
        <begin position="1"/>
        <end position="23"/>
    </location>
</feature>